<comment type="caution">
    <text evidence="1">The sequence shown here is derived from an EMBL/GenBank/DDBJ whole genome shotgun (WGS) entry which is preliminary data.</text>
</comment>
<proteinExistence type="predicted"/>
<protein>
    <submittedName>
        <fullName evidence="1">Uncharacterized protein</fullName>
    </submittedName>
</protein>
<keyword evidence="2" id="KW-1185">Reference proteome</keyword>
<reference evidence="1" key="2">
    <citation type="journal article" date="2013" name="Mar. Genomics">
        <title>Expression of sulfatases in Rhodopirellula baltica and the diversity of sulfatases in the genus Rhodopirellula.</title>
        <authorList>
            <person name="Wegner C.E."/>
            <person name="Richter-Heitmann T."/>
            <person name="Klindworth A."/>
            <person name="Klockow C."/>
            <person name="Richter M."/>
            <person name="Achstetter T."/>
            <person name="Glockner F.O."/>
            <person name="Harder J."/>
        </authorList>
    </citation>
    <scope>NUCLEOTIDE SEQUENCE [LARGE SCALE GENOMIC DNA]</scope>
    <source>
        <strain evidence="1">6C</strain>
    </source>
</reference>
<dbReference type="EMBL" id="ANMO01000269">
    <property type="protein sequence ID" value="EMB13283.1"/>
    <property type="molecule type" value="Genomic_DNA"/>
</dbReference>
<evidence type="ECO:0000313" key="2">
    <source>
        <dbReference type="Proteomes" id="UP000011529"/>
    </source>
</evidence>
<accession>M2AUR6</accession>
<dbReference type="Proteomes" id="UP000011529">
    <property type="component" value="Unassembled WGS sequence"/>
</dbReference>
<dbReference type="AlphaFoldDB" id="M2AUR6"/>
<sequence>MDFEKHLKTLSGKSLPVSLKVADESHVDTPMLGKPRSEIRVQLCRATATKKPTD</sequence>
<reference evidence="1" key="1">
    <citation type="submission" date="2012-11" db="EMBL/GenBank/DDBJ databases">
        <title>Permanent draft genomes of Rhodopirellula europaea strain SH398 and 6C.</title>
        <authorList>
            <person name="Richter M."/>
            <person name="Richter-Heitmann T."/>
            <person name="Frank C."/>
            <person name="Harder J."/>
            <person name="Glockner F.O."/>
        </authorList>
    </citation>
    <scope>NUCLEOTIDE SEQUENCE</scope>
    <source>
        <strain evidence="1">6C</strain>
    </source>
</reference>
<dbReference type="PATRIC" id="fig|1263867.3.peg.6432"/>
<organism evidence="1 2">
    <name type="scientific">Rhodopirellula europaea 6C</name>
    <dbReference type="NCBI Taxonomy" id="1263867"/>
    <lineage>
        <taxon>Bacteria</taxon>
        <taxon>Pseudomonadati</taxon>
        <taxon>Planctomycetota</taxon>
        <taxon>Planctomycetia</taxon>
        <taxon>Pirellulales</taxon>
        <taxon>Pirellulaceae</taxon>
        <taxon>Rhodopirellula</taxon>
    </lineage>
</organism>
<name>M2AUR6_9BACT</name>
<evidence type="ECO:0000313" key="1">
    <source>
        <dbReference type="EMBL" id="EMB13283.1"/>
    </source>
</evidence>
<gene>
    <name evidence="1" type="ORF">RE6C_06003</name>
</gene>